<reference evidence="4" key="1">
    <citation type="journal article" date="2019" name="Int. J. Syst. Evol. Microbiol.">
        <title>The Global Catalogue of Microorganisms (GCM) 10K type strain sequencing project: providing services to taxonomists for standard genome sequencing and annotation.</title>
        <authorList>
            <consortium name="The Broad Institute Genomics Platform"/>
            <consortium name="The Broad Institute Genome Sequencing Center for Infectious Disease"/>
            <person name="Wu L."/>
            <person name="Ma J."/>
        </authorList>
    </citation>
    <scope>NUCLEOTIDE SEQUENCE [LARGE SCALE GENOMIC DNA]</scope>
    <source>
        <strain evidence="4">CCUG 48216</strain>
    </source>
</reference>
<dbReference type="EMBL" id="JBHTKZ010000003">
    <property type="protein sequence ID" value="MFD1180503.1"/>
    <property type="molecule type" value="Genomic_DNA"/>
</dbReference>
<name>A0ABW3S7F1_9BACL</name>
<feature type="region of interest" description="Disordered" evidence="1">
    <location>
        <begin position="421"/>
        <end position="464"/>
    </location>
</feature>
<keyword evidence="2" id="KW-0472">Membrane</keyword>
<comment type="caution">
    <text evidence="3">The sequence shown here is derived from an EMBL/GenBank/DDBJ whole genome shotgun (WGS) entry which is preliminary data.</text>
</comment>
<dbReference type="InterPro" id="IPR010897">
    <property type="entry name" value="Spore_II_P"/>
</dbReference>
<dbReference type="NCBIfam" id="TIGR02867">
    <property type="entry name" value="spore_II_P"/>
    <property type="match status" value="1"/>
</dbReference>
<dbReference type="RefSeq" id="WP_240269923.1">
    <property type="nucleotide sequence ID" value="NZ_JAKSXN010000034.1"/>
</dbReference>
<evidence type="ECO:0000256" key="1">
    <source>
        <dbReference type="SAM" id="MobiDB-lite"/>
    </source>
</evidence>
<accession>A0ABW3S7F1</accession>
<dbReference type="Gene3D" id="3.40.630.40">
    <property type="entry name" value="Zn-dependent exopeptidases"/>
    <property type="match status" value="1"/>
</dbReference>
<proteinExistence type="predicted"/>
<organism evidence="3 4">
    <name type="scientific">Paenibacillus timonensis</name>
    <dbReference type="NCBI Taxonomy" id="225915"/>
    <lineage>
        <taxon>Bacteria</taxon>
        <taxon>Bacillati</taxon>
        <taxon>Bacillota</taxon>
        <taxon>Bacilli</taxon>
        <taxon>Bacillales</taxon>
        <taxon>Paenibacillaceae</taxon>
        <taxon>Paenibacillus</taxon>
    </lineage>
</organism>
<dbReference type="Proteomes" id="UP001597211">
    <property type="component" value="Unassembled WGS sequence"/>
</dbReference>
<feature type="transmembrane region" description="Helical" evidence="2">
    <location>
        <begin position="21"/>
        <end position="45"/>
    </location>
</feature>
<evidence type="ECO:0000313" key="3">
    <source>
        <dbReference type="EMBL" id="MFD1180503.1"/>
    </source>
</evidence>
<protein>
    <submittedName>
        <fullName evidence="3">Stage II sporulation protein P</fullName>
    </submittedName>
</protein>
<keyword evidence="2" id="KW-0812">Transmembrane</keyword>
<evidence type="ECO:0000256" key="2">
    <source>
        <dbReference type="SAM" id="Phobius"/>
    </source>
</evidence>
<feature type="region of interest" description="Disordered" evidence="1">
    <location>
        <begin position="124"/>
        <end position="207"/>
    </location>
</feature>
<feature type="compositionally biased region" description="Acidic residues" evidence="1">
    <location>
        <begin position="161"/>
        <end position="170"/>
    </location>
</feature>
<evidence type="ECO:0000313" key="4">
    <source>
        <dbReference type="Proteomes" id="UP001597211"/>
    </source>
</evidence>
<keyword evidence="4" id="KW-1185">Reference proteome</keyword>
<sequence>MKFKAWNLGKMRRNLLHVLALGRTFLLLSVMSVIFFIMLGVLGIAEKNLNTSPVSSMKGLAASLSSGFFMDMVGMELPHAASEKQMPAISGRQMTNFVFQLLTDVNPSDPKSLVAREVPGLGADSPILLRTGSGNGTAQAPEDYRPGAGADGSAPDHPEPNGEEGGEDVDPGTGGEDPGGAQSPAEEPGKTEGSSGDQGEPSVKPGNKNIVMIYHSHPQESFNPVLGTNVDNPSSAEDKKNVGLVGEALAKELEQKGVAALHSFENYAAKVSNYNYNYSYKYSRETVKQAMAENGKLQYFIDIHRDSQRHDKTTTTIDGVNYAQVYFIIGHGNENWRENERFASSIHDRLEKAYPGISRGIWGKTSSQGNGEYNQSLSPNSVLIEIGGIDNSEEELERTAKVLAGILADLYWESQDAEKAGKLTKSGTDGIANGSAGNSNKGSSNSNKGANEGSTKSGETSKKS</sequence>
<dbReference type="Pfam" id="PF07454">
    <property type="entry name" value="SpoIIP"/>
    <property type="match status" value="1"/>
</dbReference>
<dbReference type="SUPFAM" id="SSF53187">
    <property type="entry name" value="Zn-dependent exopeptidases"/>
    <property type="match status" value="1"/>
</dbReference>
<gene>
    <name evidence="3" type="ORF">ACFQ2Z_03950</name>
</gene>
<feature type="compositionally biased region" description="Low complexity" evidence="1">
    <location>
        <begin position="430"/>
        <end position="458"/>
    </location>
</feature>
<keyword evidence="2" id="KW-1133">Transmembrane helix</keyword>